<feature type="domain" description="Tyr recombinase" evidence="6">
    <location>
        <begin position="118"/>
        <end position="304"/>
    </location>
</feature>
<dbReference type="AlphaFoldDB" id="A0A8J6P9I3"/>
<dbReference type="InterPro" id="IPR010998">
    <property type="entry name" value="Integrase_recombinase_N"/>
</dbReference>
<dbReference type="GO" id="GO:0007059">
    <property type="term" value="P:chromosome segregation"/>
    <property type="evidence" value="ECO:0007669"/>
    <property type="project" value="UniProtKB-KW"/>
</dbReference>
<keyword evidence="3 5" id="KW-0238">DNA-binding</keyword>
<reference evidence="8 9" key="1">
    <citation type="submission" date="2020-08" db="EMBL/GenBank/DDBJ databases">
        <title>Bridging the membrane lipid divide: bacteria of the FCB group superphylum have the potential to synthesize archaeal ether lipids.</title>
        <authorList>
            <person name="Villanueva L."/>
            <person name="Von Meijenfeldt F.A.B."/>
            <person name="Westbye A.B."/>
            <person name="Yadav S."/>
            <person name="Hopmans E.C."/>
            <person name="Dutilh B.E."/>
            <person name="Sinninghe Damste J.S."/>
        </authorList>
    </citation>
    <scope>NUCLEOTIDE SEQUENCE [LARGE SCALE GENOMIC DNA]</scope>
    <source>
        <strain evidence="8">NIOZ-UU17</strain>
    </source>
</reference>
<dbReference type="Pfam" id="PF02899">
    <property type="entry name" value="Phage_int_SAM_1"/>
    <property type="match status" value="1"/>
</dbReference>
<evidence type="ECO:0000256" key="3">
    <source>
        <dbReference type="ARBA" id="ARBA00023125"/>
    </source>
</evidence>
<evidence type="ECO:0000259" key="7">
    <source>
        <dbReference type="PROSITE" id="PS51900"/>
    </source>
</evidence>
<dbReference type="InterPro" id="IPR002104">
    <property type="entry name" value="Integrase_catalytic"/>
</dbReference>
<dbReference type="GO" id="GO:0015074">
    <property type="term" value="P:DNA integration"/>
    <property type="evidence" value="ECO:0007669"/>
    <property type="project" value="UniProtKB-KW"/>
</dbReference>
<evidence type="ECO:0000256" key="4">
    <source>
        <dbReference type="ARBA" id="ARBA00023172"/>
    </source>
</evidence>
<name>A0A8J6P9I3_9BACT</name>
<gene>
    <name evidence="8" type="ORF">H8D96_21260</name>
</gene>
<evidence type="ECO:0000259" key="6">
    <source>
        <dbReference type="PROSITE" id="PS51898"/>
    </source>
</evidence>
<accession>A0A8J6P9I3</accession>
<comment type="caution">
    <text evidence="8">The sequence shown here is derived from an EMBL/GenBank/DDBJ whole genome shotgun (WGS) entry which is preliminary data.</text>
</comment>
<evidence type="ECO:0000256" key="1">
    <source>
        <dbReference type="ARBA" id="ARBA00022829"/>
    </source>
</evidence>
<dbReference type="Pfam" id="PF00589">
    <property type="entry name" value="Phage_integrase"/>
    <property type="match status" value="1"/>
</dbReference>
<dbReference type="Gene3D" id="1.10.443.10">
    <property type="entry name" value="Intergrase catalytic core"/>
    <property type="match status" value="1"/>
</dbReference>
<feature type="domain" description="Core-binding (CB)" evidence="7">
    <location>
        <begin position="1"/>
        <end position="94"/>
    </location>
</feature>
<dbReference type="InterPro" id="IPR011010">
    <property type="entry name" value="DNA_brk_join_enz"/>
</dbReference>
<dbReference type="Gene3D" id="1.10.150.130">
    <property type="match status" value="1"/>
</dbReference>
<dbReference type="Proteomes" id="UP000605201">
    <property type="component" value="Unassembled WGS sequence"/>
</dbReference>
<sequence>MRLETCIYRFFDQYLPRVKGSSDQTIKAYRDVFSLFLPFAANRLSIQIASLRVEHLSPEMLLSFLDHLESDRGNVVRTRNHRLAAIKSLAKMIRLMYPEKREVAQRIRDIPQKRAQTQLIGFLYPDEILKVFHCVNLIKKNGFRDYTILHLLEDSGARASEITTLNLDYFDPQNSTLIILGKGNRYRRIELELRTVQLIRSYIAKYRVKPKLLYQHRLFINQRGTELTRHGIYRICKKYLQKTLSPKRLKNINPVHSFRHSCAVNMLLSGKSLTDIQNRLGHENIQSTTVYTHMDLTRKQAVQKKFIEYMKSNLSEDPKINEWIDWENRKNILEWFDSL</sequence>
<dbReference type="PANTHER" id="PTHR30349:SF81">
    <property type="entry name" value="TYROSINE RECOMBINASE XERC"/>
    <property type="match status" value="1"/>
</dbReference>
<dbReference type="GO" id="GO:0006310">
    <property type="term" value="P:DNA recombination"/>
    <property type="evidence" value="ECO:0007669"/>
    <property type="project" value="UniProtKB-KW"/>
</dbReference>
<dbReference type="InterPro" id="IPR044068">
    <property type="entry name" value="CB"/>
</dbReference>
<evidence type="ECO:0000256" key="2">
    <source>
        <dbReference type="ARBA" id="ARBA00022908"/>
    </source>
</evidence>
<evidence type="ECO:0000313" key="8">
    <source>
        <dbReference type="EMBL" id="MBC8434445.1"/>
    </source>
</evidence>
<dbReference type="SUPFAM" id="SSF56349">
    <property type="entry name" value="DNA breaking-rejoining enzymes"/>
    <property type="match status" value="1"/>
</dbReference>
<evidence type="ECO:0000313" key="9">
    <source>
        <dbReference type="Proteomes" id="UP000605201"/>
    </source>
</evidence>
<dbReference type="PROSITE" id="PS51900">
    <property type="entry name" value="CB"/>
    <property type="match status" value="1"/>
</dbReference>
<keyword evidence="1" id="KW-0159">Chromosome partition</keyword>
<proteinExistence type="predicted"/>
<dbReference type="InterPro" id="IPR050090">
    <property type="entry name" value="Tyrosine_recombinase_XerCD"/>
</dbReference>
<dbReference type="InterPro" id="IPR013762">
    <property type="entry name" value="Integrase-like_cat_sf"/>
</dbReference>
<dbReference type="PANTHER" id="PTHR30349">
    <property type="entry name" value="PHAGE INTEGRASE-RELATED"/>
    <property type="match status" value="1"/>
</dbReference>
<evidence type="ECO:0000256" key="5">
    <source>
        <dbReference type="PROSITE-ProRule" id="PRU01248"/>
    </source>
</evidence>
<dbReference type="InterPro" id="IPR004107">
    <property type="entry name" value="Integrase_SAM-like_N"/>
</dbReference>
<organism evidence="8 9">
    <name type="scientific">Candidatus Desulfatibia vada</name>
    <dbReference type="NCBI Taxonomy" id="2841696"/>
    <lineage>
        <taxon>Bacteria</taxon>
        <taxon>Pseudomonadati</taxon>
        <taxon>Thermodesulfobacteriota</taxon>
        <taxon>Desulfobacteria</taxon>
        <taxon>Desulfobacterales</taxon>
        <taxon>Desulfobacterales incertae sedis</taxon>
        <taxon>Candidatus Desulfatibia</taxon>
    </lineage>
</organism>
<dbReference type="EMBL" id="JACNIG010000444">
    <property type="protein sequence ID" value="MBC8434445.1"/>
    <property type="molecule type" value="Genomic_DNA"/>
</dbReference>
<protein>
    <submittedName>
        <fullName evidence="8">Tyrosine-type recombinase/integrase</fullName>
    </submittedName>
</protein>
<keyword evidence="2" id="KW-0229">DNA integration</keyword>
<keyword evidence="4" id="KW-0233">DNA recombination</keyword>
<dbReference type="GO" id="GO:0003677">
    <property type="term" value="F:DNA binding"/>
    <property type="evidence" value="ECO:0007669"/>
    <property type="project" value="UniProtKB-UniRule"/>
</dbReference>
<dbReference type="PROSITE" id="PS51898">
    <property type="entry name" value="TYR_RECOMBINASE"/>
    <property type="match status" value="1"/>
</dbReference>